<evidence type="ECO:0000313" key="2">
    <source>
        <dbReference type="Proteomes" id="UP001060085"/>
    </source>
</evidence>
<evidence type="ECO:0000313" key="1">
    <source>
        <dbReference type="EMBL" id="KAI5664402.1"/>
    </source>
</evidence>
<reference evidence="2" key="1">
    <citation type="journal article" date="2023" name="Nat. Plants">
        <title>Single-cell RNA sequencing provides a high-resolution roadmap for understanding the multicellular compartmentation of specialized metabolism.</title>
        <authorList>
            <person name="Sun S."/>
            <person name="Shen X."/>
            <person name="Li Y."/>
            <person name="Li Y."/>
            <person name="Wang S."/>
            <person name="Li R."/>
            <person name="Zhang H."/>
            <person name="Shen G."/>
            <person name="Guo B."/>
            <person name="Wei J."/>
            <person name="Xu J."/>
            <person name="St-Pierre B."/>
            <person name="Chen S."/>
            <person name="Sun C."/>
        </authorList>
    </citation>
    <scope>NUCLEOTIDE SEQUENCE [LARGE SCALE GENOMIC DNA]</scope>
</reference>
<accession>A0ACC0AVD7</accession>
<dbReference type="EMBL" id="CM044705">
    <property type="protein sequence ID" value="KAI5664402.1"/>
    <property type="molecule type" value="Genomic_DNA"/>
</dbReference>
<comment type="caution">
    <text evidence="1">The sequence shown here is derived from an EMBL/GenBank/DDBJ whole genome shotgun (WGS) entry which is preliminary data.</text>
</comment>
<organism evidence="1 2">
    <name type="scientific">Catharanthus roseus</name>
    <name type="common">Madagascar periwinkle</name>
    <name type="synonym">Vinca rosea</name>
    <dbReference type="NCBI Taxonomy" id="4058"/>
    <lineage>
        <taxon>Eukaryota</taxon>
        <taxon>Viridiplantae</taxon>
        <taxon>Streptophyta</taxon>
        <taxon>Embryophyta</taxon>
        <taxon>Tracheophyta</taxon>
        <taxon>Spermatophyta</taxon>
        <taxon>Magnoliopsida</taxon>
        <taxon>eudicotyledons</taxon>
        <taxon>Gunneridae</taxon>
        <taxon>Pentapetalae</taxon>
        <taxon>asterids</taxon>
        <taxon>lamiids</taxon>
        <taxon>Gentianales</taxon>
        <taxon>Apocynaceae</taxon>
        <taxon>Rauvolfioideae</taxon>
        <taxon>Vinceae</taxon>
        <taxon>Catharanthinae</taxon>
        <taxon>Catharanthus</taxon>
    </lineage>
</organism>
<sequence length="150" mass="16518">MEFMHYLSTAAIALGLSVEPNNTRLDHALCATGTSTTVTIVPLSRKQKHIHTTTQGPSSHRSPGFGVNNVHSIFNKGTKWTGLKCHTDPRVITLMLQDQLGGLQATRDGDKSWITVQPIEEAFVKLAKEKELKDAEKAKLEAKPIEEIFA</sequence>
<name>A0ACC0AVD7_CATRO</name>
<dbReference type="Proteomes" id="UP001060085">
    <property type="component" value="Linkage Group LG05"/>
</dbReference>
<gene>
    <name evidence="1" type="ORF">M9H77_23725</name>
</gene>
<proteinExistence type="predicted"/>
<protein>
    <submittedName>
        <fullName evidence="1">Uncharacterized protein</fullName>
    </submittedName>
</protein>
<keyword evidence="2" id="KW-1185">Reference proteome</keyword>